<evidence type="ECO:0000256" key="1">
    <source>
        <dbReference type="ARBA" id="ARBA00000274"/>
    </source>
</evidence>
<dbReference type="OrthoDB" id="9801098at2"/>
<dbReference type="AlphaFoldDB" id="A0A2P8G4X8"/>
<dbReference type="SUPFAM" id="SSF102405">
    <property type="entry name" value="MCP/YpsA-like"/>
    <property type="match status" value="1"/>
</dbReference>
<comment type="similarity">
    <text evidence="2 3">Belongs to the LOG family.</text>
</comment>
<dbReference type="EC" id="3.2.2.n1" evidence="3"/>
<dbReference type="Proteomes" id="UP000240978">
    <property type="component" value="Unassembled WGS sequence"/>
</dbReference>
<keyword evidence="5" id="KW-1185">Reference proteome</keyword>
<dbReference type="RefSeq" id="WP_106603343.1">
    <property type="nucleotide sequence ID" value="NZ_PYGK01000007.1"/>
</dbReference>
<accession>A0A2P8G4X8</accession>
<evidence type="ECO:0000313" key="4">
    <source>
        <dbReference type="EMBL" id="PSL28945.1"/>
    </source>
</evidence>
<dbReference type="EMBL" id="PYGK01000007">
    <property type="protein sequence ID" value="PSL28945.1"/>
    <property type="molecule type" value="Genomic_DNA"/>
</dbReference>
<dbReference type="InterPro" id="IPR031100">
    <property type="entry name" value="LOG_fam"/>
</dbReference>
<evidence type="ECO:0000256" key="3">
    <source>
        <dbReference type="RuleBase" id="RU363015"/>
    </source>
</evidence>
<dbReference type="PANTHER" id="PTHR31223">
    <property type="entry name" value="LOG FAMILY PROTEIN YJL055W"/>
    <property type="match status" value="1"/>
</dbReference>
<comment type="catalytic activity">
    <reaction evidence="1">
        <text>AMP + H2O = D-ribose 5-phosphate + adenine</text>
        <dbReference type="Rhea" id="RHEA:20129"/>
        <dbReference type="ChEBI" id="CHEBI:15377"/>
        <dbReference type="ChEBI" id="CHEBI:16708"/>
        <dbReference type="ChEBI" id="CHEBI:78346"/>
        <dbReference type="ChEBI" id="CHEBI:456215"/>
        <dbReference type="EC" id="3.2.2.4"/>
    </reaction>
</comment>
<proteinExistence type="inferred from homology"/>
<dbReference type="GO" id="GO:0005829">
    <property type="term" value="C:cytosol"/>
    <property type="evidence" value="ECO:0007669"/>
    <property type="project" value="TreeGrafter"/>
</dbReference>
<reference evidence="4 5" key="1">
    <citation type="submission" date="2018-03" db="EMBL/GenBank/DDBJ databases">
        <title>Genomic Encyclopedia of Archaeal and Bacterial Type Strains, Phase II (KMG-II): from individual species to whole genera.</title>
        <authorList>
            <person name="Goeker M."/>
        </authorList>
    </citation>
    <scope>NUCLEOTIDE SEQUENCE [LARGE SCALE GENOMIC DNA]</scope>
    <source>
        <strain evidence="4 5">DSM 18107</strain>
    </source>
</reference>
<dbReference type="PANTHER" id="PTHR31223:SF70">
    <property type="entry name" value="LOG FAMILY PROTEIN YJL055W"/>
    <property type="match status" value="1"/>
</dbReference>
<dbReference type="GO" id="GO:0009691">
    <property type="term" value="P:cytokinin biosynthetic process"/>
    <property type="evidence" value="ECO:0007669"/>
    <property type="project" value="UniProtKB-UniRule"/>
</dbReference>
<dbReference type="Gene3D" id="3.40.50.450">
    <property type="match status" value="1"/>
</dbReference>
<keyword evidence="3" id="KW-0203">Cytokinin biosynthesis</keyword>
<dbReference type="InterPro" id="IPR005269">
    <property type="entry name" value="LOG"/>
</dbReference>
<evidence type="ECO:0000313" key="5">
    <source>
        <dbReference type="Proteomes" id="UP000240978"/>
    </source>
</evidence>
<dbReference type="GO" id="GO:0008714">
    <property type="term" value="F:AMP nucleosidase activity"/>
    <property type="evidence" value="ECO:0007669"/>
    <property type="project" value="UniProtKB-EC"/>
</dbReference>
<evidence type="ECO:0000256" key="2">
    <source>
        <dbReference type="ARBA" id="ARBA00006763"/>
    </source>
</evidence>
<keyword evidence="3" id="KW-0378">Hydrolase</keyword>
<organism evidence="4 5">
    <name type="scientific">Chitinophaga ginsengisoli</name>
    <dbReference type="NCBI Taxonomy" id="363837"/>
    <lineage>
        <taxon>Bacteria</taxon>
        <taxon>Pseudomonadati</taxon>
        <taxon>Bacteroidota</taxon>
        <taxon>Chitinophagia</taxon>
        <taxon>Chitinophagales</taxon>
        <taxon>Chitinophagaceae</taxon>
        <taxon>Chitinophaga</taxon>
    </lineage>
</organism>
<name>A0A2P8G4X8_9BACT</name>
<gene>
    <name evidence="4" type="ORF">CLV42_10791</name>
</gene>
<sequence>MFQSAAVFCGSKPGSDPLFSQHAATLGALLAQHKITLVYGGGNSGLMGIVANAALENEGNVIGVMPKSLVEREFKHDRLTQLHIVEDMHTRKKMMYSLCDAAIILPGGYGTLDEVIEMMAWNSLSIHDKKIILLNSAGFYDPLVQQFFIMKEKGFLYADPASAFTVVDSPEAIFGTRLS</sequence>
<dbReference type="NCBIfam" id="TIGR00730">
    <property type="entry name" value="Rossman fold protein, TIGR00730 family"/>
    <property type="match status" value="1"/>
</dbReference>
<comment type="caution">
    <text evidence="4">The sequence shown here is derived from an EMBL/GenBank/DDBJ whole genome shotgun (WGS) entry which is preliminary data.</text>
</comment>
<dbReference type="Pfam" id="PF03641">
    <property type="entry name" value="Lysine_decarbox"/>
    <property type="match status" value="1"/>
</dbReference>
<protein>
    <recommendedName>
        <fullName evidence="3">Cytokinin riboside 5'-monophosphate phosphoribohydrolase</fullName>
        <ecNumber evidence="3">3.2.2.n1</ecNumber>
    </recommendedName>
</protein>